<dbReference type="SUPFAM" id="SSF55785">
    <property type="entry name" value="PYP-like sensor domain (PAS domain)"/>
    <property type="match status" value="3"/>
</dbReference>
<evidence type="ECO:0000313" key="11">
    <source>
        <dbReference type="EMBL" id="MFD1001122.1"/>
    </source>
</evidence>
<feature type="modified residue" description="4-aspartylphosphate" evidence="6">
    <location>
        <position position="95"/>
    </location>
</feature>
<dbReference type="InterPro" id="IPR052162">
    <property type="entry name" value="Sensor_kinase/Photoreceptor"/>
</dbReference>
<dbReference type="PANTHER" id="PTHR43304:SF1">
    <property type="entry name" value="PAC DOMAIN-CONTAINING PROTEIN"/>
    <property type="match status" value="1"/>
</dbReference>
<feature type="domain" description="PAS" evidence="9">
    <location>
        <begin position="426"/>
        <end position="497"/>
    </location>
</feature>
<evidence type="ECO:0000256" key="4">
    <source>
        <dbReference type="ARBA" id="ARBA00022679"/>
    </source>
</evidence>
<dbReference type="InterPro" id="IPR000700">
    <property type="entry name" value="PAS-assoc_C"/>
</dbReference>
<dbReference type="Pfam" id="PF00072">
    <property type="entry name" value="Response_reg"/>
    <property type="match status" value="1"/>
</dbReference>
<feature type="domain" description="Response regulatory" evidence="8">
    <location>
        <begin position="44"/>
        <end position="160"/>
    </location>
</feature>
<feature type="domain" description="PAS" evidence="9">
    <location>
        <begin position="178"/>
        <end position="233"/>
    </location>
</feature>
<comment type="catalytic activity">
    <reaction evidence="1">
        <text>ATP + protein L-histidine = ADP + protein N-phospho-L-histidine.</text>
        <dbReference type="EC" id="2.7.13.3"/>
    </reaction>
</comment>
<keyword evidence="5" id="KW-0418">Kinase</keyword>
<keyword evidence="12" id="KW-1185">Reference proteome</keyword>
<dbReference type="Proteomes" id="UP001597112">
    <property type="component" value="Unassembled WGS sequence"/>
</dbReference>
<accession>A0ABW3K4S5</accession>
<protein>
    <recommendedName>
        <fullName evidence="2">histidine kinase</fullName>
        <ecNumber evidence="2">2.7.13.3</ecNumber>
    </recommendedName>
</protein>
<evidence type="ECO:0000256" key="7">
    <source>
        <dbReference type="SAM" id="MobiDB-lite"/>
    </source>
</evidence>
<dbReference type="PANTHER" id="PTHR43304">
    <property type="entry name" value="PHYTOCHROME-LIKE PROTEIN CPH1"/>
    <property type="match status" value="1"/>
</dbReference>
<dbReference type="InterPro" id="IPR035965">
    <property type="entry name" value="PAS-like_dom_sf"/>
</dbReference>
<dbReference type="SMART" id="SM00086">
    <property type="entry name" value="PAC"/>
    <property type="match status" value="3"/>
</dbReference>
<dbReference type="Gene3D" id="3.30.450.20">
    <property type="entry name" value="PAS domain"/>
    <property type="match status" value="3"/>
</dbReference>
<feature type="domain" description="PAC" evidence="10">
    <location>
        <begin position="251"/>
        <end position="299"/>
    </location>
</feature>
<dbReference type="Gene3D" id="3.40.50.2300">
    <property type="match status" value="1"/>
</dbReference>
<keyword evidence="4" id="KW-0808">Transferase</keyword>
<dbReference type="InterPro" id="IPR036097">
    <property type="entry name" value="HisK_dim/P_sf"/>
</dbReference>
<dbReference type="EMBL" id="JBHTKA010000007">
    <property type="protein sequence ID" value="MFD1001122.1"/>
    <property type="molecule type" value="Genomic_DNA"/>
</dbReference>
<evidence type="ECO:0000256" key="2">
    <source>
        <dbReference type="ARBA" id="ARBA00012438"/>
    </source>
</evidence>
<evidence type="ECO:0000259" key="8">
    <source>
        <dbReference type="PROSITE" id="PS50110"/>
    </source>
</evidence>
<name>A0ABW3K4S5_9BACT</name>
<evidence type="ECO:0000256" key="5">
    <source>
        <dbReference type="ARBA" id="ARBA00022777"/>
    </source>
</evidence>
<evidence type="ECO:0000259" key="10">
    <source>
        <dbReference type="PROSITE" id="PS50113"/>
    </source>
</evidence>
<reference evidence="12" key="1">
    <citation type="journal article" date="2019" name="Int. J. Syst. Evol. Microbiol.">
        <title>The Global Catalogue of Microorganisms (GCM) 10K type strain sequencing project: providing services to taxonomists for standard genome sequencing and annotation.</title>
        <authorList>
            <consortium name="The Broad Institute Genomics Platform"/>
            <consortium name="The Broad Institute Genome Sequencing Center for Infectious Disease"/>
            <person name="Wu L."/>
            <person name="Ma J."/>
        </authorList>
    </citation>
    <scope>NUCLEOTIDE SEQUENCE [LARGE SCALE GENOMIC DNA]</scope>
    <source>
        <strain evidence="12">CCUG 58938</strain>
    </source>
</reference>
<feature type="domain" description="PAC" evidence="10">
    <location>
        <begin position="374"/>
        <end position="425"/>
    </location>
</feature>
<keyword evidence="3 6" id="KW-0597">Phosphoprotein</keyword>
<dbReference type="InterPro" id="IPR003661">
    <property type="entry name" value="HisK_dim/P_dom"/>
</dbReference>
<evidence type="ECO:0000256" key="3">
    <source>
        <dbReference type="ARBA" id="ARBA00022553"/>
    </source>
</evidence>
<dbReference type="InterPro" id="IPR001610">
    <property type="entry name" value="PAC"/>
</dbReference>
<sequence>MNAHMLSMNRRDISNVNPDAGSDEPSEPDAESGNTSIGLPDQIRILFIEDNPDDLELLTYELKRNGIRYTACTVQTKIDYERELISFNPQVILSDYSLPSFNGLSAFQIKQNVLPDVPFIIVSGTIGDENAVALIRNGITDYVLKENMYQVPLKISRALKETAERKEKAMAETLLSRSREQLQKILDQSLDLICTFDEAGTFLSASAASKSVLGYTPQELIGKSVWSIIHPDDLHRSIDTSGKVVNGLDATNFENRFRTSEGKYVWLHWSAKWDAREKVSYCVARDVTEKKQAEALLQNREKRFKALLENSTDGLSIFSEDGFLLEVSLSGQKILNYDPDTLVGKSFLDIVHQEDRVKVNDAFRYIIDQPQQVKYIEYRSLLPDGSYRWIELNFQNQLQEPAVGAIIAHYRDITERKLSQLLIHESEEKYRTLFDMSPFPMWVFDVETFRFLKVNNAAIRHYGYSREEFLSMSIKDIRPQNDIGKVERIVSRTKVTGAFSRGVFTHIRKNGQRICVDIQSNLIELDGRKARLVLAKDITVQMRYVKDIEEKNKRLNEIAWVQSHVVRAPLARIKGLIEFIKFMPAQELNLQEVLNNIMASADELDNVIHEIVQKTEQLEN</sequence>
<dbReference type="SUPFAM" id="SSF47384">
    <property type="entry name" value="Homodimeric domain of signal transducing histidine kinase"/>
    <property type="match status" value="1"/>
</dbReference>
<evidence type="ECO:0000259" key="9">
    <source>
        <dbReference type="PROSITE" id="PS50112"/>
    </source>
</evidence>
<dbReference type="PROSITE" id="PS50112">
    <property type="entry name" value="PAS"/>
    <property type="match status" value="3"/>
</dbReference>
<evidence type="ECO:0000256" key="1">
    <source>
        <dbReference type="ARBA" id="ARBA00000085"/>
    </source>
</evidence>
<dbReference type="SMART" id="SM00091">
    <property type="entry name" value="PAS"/>
    <property type="match status" value="3"/>
</dbReference>
<dbReference type="CDD" id="cd00156">
    <property type="entry name" value="REC"/>
    <property type="match status" value="1"/>
</dbReference>
<dbReference type="Pfam" id="PF00989">
    <property type="entry name" value="PAS"/>
    <property type="match status" value="1"/>
</dbReference>
<feature type="compositionally biased region" description="Acidic residues" evidence="7">
    <location>
        <begin position="21"/>
        <end position="30"/>
    </location>
</feature>
<feature type="region of interest" description="Disordered" evidence="7">
    <location>
        <begin position="1"/>
        <end position="37"/>
    </location>
</feature>
<dbReference type="SMART" id="SM00448">
    <property type="entry name" value="REC"/>
    <property type="match status" value="1"/>
</dbReference>
<dbReference type="InterPro" id="IPR001789">
    <property type="entry name" value="Sig_transdc_resp-reg_receiver"/>
</dbReference>
<dbReference type="PROSITE" id="PS50110">
    <property type="entry name" value="RESPONSE_REGULATORY"/>
    <property type="match status" value="1"/>
</dbReference>
<dbReference type="InterPro" id="IPR011006">
    <property type="entry name" value="CheY-like_superfamily"/>
</dbReference>
<dbReference type="CDD" id="cd00082">
    <property type="entry name" value="HisKA"/>
    <property type="match status" value="1"/>
</dbReference>
<comment type="caution">
    <text evidence="11">The sequence shown here is derived from an EMBL/GenBank/DDBJ whole genome shotgun (WGS) entry which is preliminary data.</text>
</comment>
<dbReference type="PROSITE" id="PS50113">
    <property type="entry name" value="PAC"/>
    <property type="match status" value="2"/>
</dbReference>
<dbReference type="RefSeq" id="WP_377580571.1">
    <property type="nucleotide sequence ID" value="NZ_JBHTKA010000007.1"/>
</dbReference>
<feature type="domain" description="PAS" evidence="9">
    <location>
        <begin position="300"/>
        <end position="370"/>
    </location>
</feature>
<dbReference type="InterPro" id="IPR013767">
    <property type="entry name" value="PAS_fold"/>
</dbReference>
<evidence type="ECO:0000313" key="12">
    <source>
        <dbReference type="Proteomes" id="UP001597112"/>
    </source>
</evidence>
<dbReference type="CDD" id="cd00130">
    <property type="entry name" value="PAS"/>
    <property type="match status" value="3"/>
</dbReference>
<gene>
    <name evidence="11" type="ORF">ACFQ21_17475</name>
</gene>
<dbReference type="NCBIfam" id="TIGR00229">
    <property type="entry name" value="sensory_box"/>
    <property type="match status" value="3"/>
</dbReference>
<organism evidence="11 12">
    <name type="scientific">Ohtaekwangia kribbensis</name>
    <dbReference type="NCBI Taxonomy" id="688913"/>
    <lineage>
        <taxon>Bacteria</taxon>
        <taxon>Pseudomonadati</taxon>
        <taxon>Bacteroidota</taxon>
        <taxon>Cytophagia</taxon>
        <taxon>Cytophagales</taxon>
        <taxon>Fulvivirgaceae</taxon>
        <taxon>Ohtaekwangia</taxon>
    </lineage>
</organism>
<dbReference type="InterPro" id="IPR000014">
    <property type="entry name" value="PAS"/>
</dbReference>
<dbReference type="SUPFAM" id="SSF52172">
    <property type="entry name" value="CheY-like"/>
    <property type="match status" value="1"/>
</dbReference>
<proteinExistence type="predicted"/>
<dbReference type="Pfam" id="PF08447">
    <property type="entry name" value="PAS_3"/>
    <property type="match status" value="1"/>
</dbReference>
<dbReference type="Pfam" id="PF13426">
    <property type="entry name" value="PAS_9"/>
    <property type="match status" value="1"/>
</dbReference>
<evidence type="ECO:0000256" key="6">
    <source>
        <dbReference type="PROSITE-ProRule" id="PRU00169"/>
    </source>
</evidence>
<dbReference type="EC" id="2.7.13.3" evidence="2"/>
<dbReference type="InterPro" id="IPR013655">
    <property type="entry name" value="PAS_fold_3"/>
</dbReference>